<feature type="region of interest" description="Disordered" evidence="1">
    <location>
        <begin position="46"/>
        <end position="73"/>
    </location>
</feature>
<dbReference type="Proteomes" id="UP001333996">
    <property type="component" value="Unassembled WGS sequence"/>
</dbReference>
<protein>
    <submittedName>
        <fullName evidence="2">Uncharacterized protein</fullName>
    </submittedName>
</protein>
<feature type="compositionally biased region" description="Basic and acidic residues" evidence="1">
    <location>
        <begin position="46"/>
        <end position="58"/>
    </location>
</feature>
<comment type="caution">
    <text evidence="2">The sequence shown here is derived from an EMBL/GenBank/DDBJ whole genome shotgun (WGS) entry which is preliminary data.</text>
</comment>
<evidence type="ECO:0000313" key="3">
    <source>
        <dbReference type="Proteomes" id="UP001333996"/>
    </source>
</evidence>
<accession>A0ABU7FY15</accession>
<dbReference type="RefSeq" id="WP_329512809.1">
    <property type="nucleotide sequence ID" value="NZ_JAYWVC010000393.1"/>
</dbReference>
<organism evidence="2 3">
    <name type="scientific">Streptomyces chiangmaiensis</name>
    <dbReference type="NCBI Taxonomy" id="766497"/>
    <lineage>
        <taxon>Bacteria</taxon>
        <taxon>Bacillati</taxon>
        <taxon>Actinomycetota</taxon>
        <taxon>Actinomycetes</taxon>
        <taxon>Kitasatosporales</taxon>
        <taxon>Streptomycetaceae</taxon>
        <taxon>Streptomyces</taxon>
    </lineage>
</organism>
<sequence length="73" mass="8423">MTEHNETVERRHSLSTVVSAIAGAGLRIQFLHEHDHTFYLQRQSLERHDGESYRHPEGAPRTPLTYSIRAEKA</sequence>
<proteinExistence type="predicted"/>
<evidence type="ECO:0000313" key="2">
    <source>
        <dbReference type="EMBL" id="MED7828468.1"/>
    </source>
</evidence>
<dbReference type="EMBL" id="JAYWVC010000393">
    <property type="protein sequence ID" value="MED7828468.1"/>
    <property type="molecule type" value="Genomic_DNA"/>
</dbReference>
<reference evidence="2" key="1">
    <citation type="submission" date="2024-01" db="EMBL/GenBank/DDBJ databases">
        <title>First draft genome sequence data of TA4-1, the type strain of Gram-positive actinobacterium Streptomyces chiangmaiensis.</title>
        <authorList>
            <person name="Yasawong M."/>
            <person name="Nantapong N."/>
        </authorList>
    </citation>
    <scope>NUCLEOTIDE SEQUENCE</scope>
    <source>
        <strain evidence="2">TA4-1</strain>
    </source>
</reference>
<keyword evidence="3" id="KW-1185">Reference proteome</keyword>
<gene>
    <name evidence="2" type="ORF">VXC91_43105</name>
</gene>
<name>A0ABU7FY15_9ACTN</name>
<evidence type="ECO:0000256" key="1">
    <source>
        <dbReference type="SAM" id="MobiDB-lite"/>
    </source>
</evidence>